<proteinExistence type="predicted"/>
<dbReference type="AlphaFoldDB" id="A0A5C3Q591"/>
<accession>A0A5C3Q591</accession>
<sequence length="338" mass="37411">MVDSCSCVFIDGCIMLHSIHGRLGVSKDPCHAYLELQKFEAYRFMTRNTSPLSHRSSREEVAAEEEQGKGKAQEVGETGSQVLAARSPHMHIISSCKRIRIIADERPWKQGMRDEFNYPTRRSIFDATAFRAQGMAYSVESFSILPVTHGADKISSESDADFKFSSLVAAHTALCPCARGRYVDGPTLSFSQTASAQIPGTAGIGPGTNGNIMNSSQLTVKCSFTVRKNAIGQRLYGSGYRNLCFEETFRGMIIASAPRSDRESKWATGMTRVSLPQLVFRTVSDVFIPCRAYDWHRSDFGPERPLCTVVNASIKKQQKHVDVKKQRGDHGINFIAPA</sequence>
<name>A0A5C3Q591_9AGAR</name>
<protein>
    <submittedName>
        <fullName evidence="2">Uncharacterized protein</fullName>
    </submittedName>
</protein>
<feature type="compositionally biased region" description="Basic and acidic residues" evidence="1">
    <location>
        <begin position="56"/>
        <end position="74"/>
    </location>
</feature>
<reference evidence="2 3" key="1">
    <citation type="journal article" date="2019" name="Nat. Ecol. Evol.">
        <title>Megaphylogeny resolves global patterns of mushroom evolution.</title>
        <authorList>
            <person name="Varga T."/>
            <person name="Krizsan K."/>
            <person name="Foldi C."/>
            <person name="Dima B."/>
            <person name="Sanchez-Garcia M."/>
            <person name="Sanchez-Ramirez S."/>
            <person name="Szollosi G.J."/>
            <person name="Szarkandi J.G."/>
            <person name="Papp V."/>
            <person name="Albert L."/>
            <person name="Andreopoulos W."/>
            <person name="Angelini C."/>
            <person name="Antonin V."/>
            <person name="Barry K.W."/>
            <person name="Bougher N.L."/>
            <person name="Buchanan P."/>
            <person name="Buyck B."/>
            <person name="Bense V."/>
            <person name="Catcheside P."/>
            <person name="Chovatia M."/>
            <person name="Cooper J."/>
            <person name="Damon W."/>
            <person name="Desjardin D."/>
            <person name="Finy P."/>
            <person name="Geml J."/>
            <person name="Haridas S."/>
            <person name="Hughes K."/>
            <person name="Justo A."/>
            <person name="Karasinski D."/>
            <person name="Kautmanova I."/>
            <person name="Kiss B."/>
            <person name="Kocsube S."/>
            <person name="Kotiranta H."/>
            <person name="LaButti K.M."/>
            <person name="Lechner B.E."/>
            <person name="Liimatainen K."/>
            <person name="Lipzen A."/>
            <person name="Lukacs Z."/>
            <person name="Mihaltcheva S."/>
            <person name="Morgado L.N."/>
            <person name="Niskanen T."/>
            <person name="Noordeloos M.E."/>
            <person name="Ohm R.A."/>
            <person name="Ortiz-Santana B."/>
            <person name="Ovrebo C."/>
            <person name="Racz N."/>
            <person name="Riley R."/>
            <person name="Savchenko A."/>
            <person name="Shiryaev A."/>
            <person name="Soop K."/>
            <person name="Spirin V."/>
            <person name="Szebenyi C."/>
            <person name="Tomsovsky M."/>
            <person name="Tulloss R.E."/>
            <person name="Uehling J."/>
            <person name="Grigoriev I.V."/>
            <person name="Vagvolgyi C."/>
            <person name="Papp T."/>
            <person name="Martin F.M."/>
            <person name="Miettinen O."/>
            <person name="Hibbett D.S."/>
            <person name="Nagy L.G."/>
        </authorList>
    </citation>
    <scope>NUCLEOTIDE SEQUENCE [LARGE SCALE GENOMIC DNA]</scope>
    <source>
        <strain evidence="2 3">CBS 309.79</strain>
    </source>
</reference>
<dbReference type="Proteomes" id="UP000305067">
    <property type="component" value="Unassembled WGS sequence"/>
</dbReference>
<keyword evidence="3" id="KW-1185">Reference proteome</keyword>
<evidence type="ECO:0000313" key="2">
    <source>
        <dbReference type="EMBL" id="TFK95378.1"/>
    </source>
</evidence>
<dbReference type="EMBL" id="ML178888">
    <property type="protein sequence ID" value="TFK95378.1"/>
    <property type="molecule type" value="Genomic_DNA"/>
</dbReference>
<organism evidence="2 3">
    <name type="scientific">Pterulicium gracile</name>
    <dbReference type="NCBI Taxonomy" id="1884261"/>
    <lineage>
        <taxon>Eukaryota</taxon>
        <taxon>Fungi</taxon>
        <taxon>Dikarya</taxon>
        <taxon>Basidiomycota</taxon>
        <taxon>Agaricomycotina</taxon>
        <taxon>Agaricomycetes</taxon>
        <taxon>Agaricomycetidae</taxon>
        <taxon>Agaricales</taxon>
        <taxon>Pleurotineae</taxon>
        <taxon>Pterulaceae</taxon>
        <taxon>Pterulicium</taxon>
    </lineage>
</organism>
<evidence type="ECO:0000256" key="1">
    <source>
        <dbReference type="SAM" id="MobiDB-lite"/>
    </source>
</evidence>
<evidence type="ECO:0000313" key="3">
    <source>
        <dbReference type="Proteomes" id="UP000305067"/>
    </source>
</evidence>
<feature type="region of interest" description="Disordered" evidence="1">
    <location>
        <begin position="50"/>
        <end position="77"/>
    </location>
</feature>
<gene>
    <name evidence="2" type="ORF">BDV98DRAFT_587118</name>
</gene>